<evidence type="ECO:0000256" key="4">
    <source>
        <dbReference type="ARBA" id="ARBA00022771"/>
    </source>
</evidence>
<evidence type="ECO:0000256" key="6">
    <source>
        <dbReference type="ARBA" id="ARBA00022806"/>
    </source>
</evidence>
<accession>A0A2G5HL80</accession>
<dbReference type="GO" id="GO:0008270">
    <property type="term" value="F:zinc ion binding"/>
    <property type="evidence" value="ECO:0007669"/>
    <property type="project" value="UniProtKB-KW"/>
</dbReference>
<dbReference type="InterPro" id="IPR013083">
    <property type="entry name" value="Znf_RING/FYVE/PHD"/>
</dbReference>
<dbReference type="GO" id="GO:0006281">
    <property type="term" value="P:DNA repair"/>
    <property type="evidence" value="ECO:0007669"/>
    <property type="project" value="TreeGrafter"/>
</dbReference>
<feature type="domain" description="RING-type" evidence="10">
    <location>
        <begin position="195"/>
        <end position="244"/>
    </location>
</feature>
<dbReference type="GO" id="GO:0005524">
    <property type="term" value="F:ATP binding"/>
    <property type="evidence" value="ECO:0007669"/>
    <property type="project" value="UniProtKB-KW"/>
</dbReference>
<dbReference type="InterPro" id="IPR027417">
    <property type="entry name" value="P-loop_NTPase"/>
</dbReference>
<evidence type="ECO:0000259" key="11">
    <source>
        <dbReference type="PROSITE" id="PS51194"/>
    </source>
</evidence>
<evidence type="ECO:0000313" key="13">
    <source>
        <dbReference type="Proteomes" id="UP000230605"/>
    </source>
</evidence>
<keyword evidence="5" id="KW-0378">Hydrolase</keyword>
<dbReference type="Proteomes" id="UP000230605">
    <property type="component" value="Chromosome 4"/>
</dbReference>
<evidence type="ECO:0000256" key="3">
    <source>
        <dbReference type="ARBA" id="ARBA00022741"/>
    </source>
</evidence>
<evidence type="ECO:0000259" key="10">
    <source>
        <dbReference type="PROSITE" id="PS50089"/>
    </source>
</evidence>
<feature type="domain" description="Helicase C-terminal" evidence="11">
    <location>
        <begin position="274"/>
        <end position="434"/>
    </location>
</feature>
<evidence type="ECO:0000256" key="1">
    <source>
        <dbReference type="ARBA" id="ARBA00007025"/>
    </source>
</evidence>
<dbReference type="GO" id="GO:0004386">
    <property type="term" value="F:helicase activity"/>
    <property type="evidence" value="ECO:0007669"/>
    <property type="project" value="UniProtKB-KW"/>
</dbReference>
<protein>
    <submittedName>
        <fullName evidence="12">Putative SWI/SNF-related regulator of chromatin</fullName>
    </submittedName>
</protein>
<dbReference type="PANTHER" id="PTHR45626:SF52">
    <property type="entry name" value="SINGLE-STRANDED DNA-DEPENDENT ATPASE (EUROFUNG)"/>
    <property type="match status" value="1"/>
</dbReference>
<keyword evidence="8" id="KW-0067">ATP-binding</keyword>
<evidence type="ECO:0000256" key="5">
    <source>
        <dbReference type="ARBA" id="ARBA00022801"/>
    </source>
</evidence>
<gene>
    <name evidence="12" type="ORF">CB0940_04883</name>
</gene>
<dbReference type="Pfam" id="PF00271">
    <property type="entry name" value="Helicase_C"/>
    <property type="match status" value="1"/>
</dbReference>
<keyword evidence="2" id="KW-0479">Metal-binding</keyword>
<evidence type="ECO:0000256" key="7">
    <source>
        <dbReference type="ARBA" id="ARBA00022833"/>
    </source>
</evidence>
<dbReference type="PROSITE" id="PS50089">
    <property type="entry name" value="ZF_RING_2"/>
    <property type="match status" value="1"/>
</dbReference>
<dbReference type="CDD" id="cd18793">
    <property type="entry name" value="SF2_C_SNF"/>
    <property type="match status" value="1"/>
</dbReference>
<dbReference type="InterPro" id="IPR001650">
    <property type="entry name" value="Helicase_C-like"/>
</dbReference>
<dbReference type="Pfam" id="PF14634">
    <property type="entry name" value="zf-RING_5"/>
    <property type="match status" value="1"/>
</dbReference>
<dbReference type="PANTHER" id="PTHR45626">
    <property type="entry name" value="TRANSCRIPTION TERMINATION FACTOR 2-RELATED"/>
    <property type="match status" value="1"/>
</dbReference>
<dbReference type="SMART" id="SM00490">
    <property type="entry name" value="HELICc"/>
    <property type="match status" value="1"/>
</dbReference>
<comment type="similarity">
    <text evidence="1">Belongs to the SNF2/RAD54 helicase family.</text>
</comment>
<dbReference type="AlphaFoldDB" id="A0A2G5HL80"/>
<evidence type="ECO:0000256" key="8">
    <source>
        <dbReference type="ARBA" id="ARBA00022840"/>
    </source>
</evidence>
<dbReference type="InterPro" id="IPR000330">
    <property type="entry name" value="SNF2_N"/>
</dbReference>
<dbReference type="GO" id="GO:0005634">
    <property type="term" value="C:nucleus"/>
    <property type="evidence" value="ECO:0007669"/>
    <property type="project" value="TreeGrafter"/>
</dbReference>
<evidence type="ECO:0000313" key="12">
    <source>
        <dbReference type="EMBL" id="PIA93290.1"/>
    </source>
</evidence>
<dbReference type="Pfam" id="PF00176">
    <property type="entry name" value="SNF2-rel_dom"/>
    <property type="match status" value="1"/>
</dbReference>
<dbReference type="OrthoDB" id="3648557at2759"/>
<keyword evidence="4 9" id="KW-0863">Zinc-finger</keyword>
<dbReference type="Gene3D" id="3.30.40.10">
    <property type="entry name" value="Zinc/RING finger domain, C3HC4 (zinc finger)"/>
    <property type="match status" value="1"/>
</dbReference>
<dbReference type="InterPro" id="IPR050628">
    <property type="entry name" value="SNF2_RAD54_helicase_TF"/>
</dbReference>
<dbReference type="GO" id="GO:0008094">
    <property type="term" value="F:ATP-dependent activity, acting on DNA"/>
    <property type="evidence" value="ECO:0007669"/>
    <property type="project" value="TreeGrafter"/>
</dbReference>
<evidence type="ECO:0000256" key="2">
    <source>
        <dbReference type="ARBA" id="ARBA00022723"/>
    </source>
</evidence>
<sequence length="441" mass="48804">MHFFRIVLDEAHIIRTRQTQIFTATTKLAAVHHWCLTGTPISNKIDDLYSLLNFCRVPLLGDLLVFREHVATLSRKNFWRGCRILRDALRPICLRRNKDIIGLTDPEAVEISVQLSSSESKHYRQIIEAGRRAIDAAVGGRTGKSTRNVMLRILLELRIFCSQGTFRQDGLIYAEQKLDPDELFTLLEESEDASCASCRAEIAGVNQVDDESSGVLGTCSHVLCATCYNERASDGTPKECPICKQSFEAQDNNLGGNTINTSSAAAKHSSKLDALVQNLLVSQNAQAPEKSIVFSYWRKTIDLAADLCSQSGIRAVVVHGKTPHHERTKILEQLGEDPTISALLMTIGTGGLGLTINAASRVYILEPQWNPSVEDQAIGRVVRLGQDKPITVIRYIVKDSVERHIQGYQKRKKALAASGFGHRSDHTSAEETVRLNAAYIA</sequence>
<dbReference type="Gene3D" id="3.40.50.10810">
    <property type="entry name" value="Tandem AAA-ATPase domain"/>
    <property type="match status" value="1"/>
</dbReference>
<dbReference type="GO" id="GO:0016787">
    <property type="term" value="F:hydrolase activity"/>
    <property type="evidence" value="ECO:0007669"/>
    <property type="project" value="UniProtKB-KW"/>
</dbReference>
<keyword evidence="7" id="KW-0862">Zinc</keyword>
<evidence type="ECO:0000256" key="9">
    <source>
        <dbReference type="PROSITE-ProRule" id="PRU00175"/>
    </source>
</evidence>
<dbReference type="PROSITE" id="PS51194">
    <property type="entry name" value="HELICASE_CTER"/>
    <property type="match status" value="1"/>
</dbReference>
<keyword evidence="3" id="KW-0547">Nucleotide-binding</keyword>
<dbReference type="Gene3D" id="3.40.50.300">
    <property type="entry name" value="P-loop containing nucleotide triphosphate hydrolases"/>
    <property type="match status" value="1"/>
</dbReference>
<dbReference type="PROSITE" id="PS00518">
    <property type="entry name" value="ZF_RING_1"/>
    <property type="match status" value="1"/>
</dbReference>
<dbReference type="InterPro" id="IPR017907">
    <property type="entry name" value="Znf_RING_CS"/>
</dbReference>
<dbReference type="EMBL" id="LKMD01000105">
    <property type="protein sequence ID" value="PIA93290.1"/>
    <property type="molecule type" value="Genomic_DNA"/>
</dbReference>
<reference evidence="12 13" key="1">
    <citation type="submission" date="2015-10" db="EMBL/GenBank/DDBJ databases">
        <title>The cercosporin biosynthetic gene cluster was horizontally transferred to several fungal lineages and shown to be expanded in Cercospora beticola based on microsynteny with recipient genomes.</title>
        <authorList>
            <person name="De Jonge R."/>
            <person name="Ebert M.K."/>
            <person name="Suttle J.C."/>
            <person name="Jurick Ii W.M."/>
            <person name="Secor G.A."/>
            <person name="Thomma B.P."/>
            <person name="Van De Peer Y."/>
            <person name="Bolton M.D."/>
        </authorList>
    </citation>
    <scope>NUCLEOTIDE SEQUENCE [LARGE SCALE GENOMIC DNA]</scope>
    <source>
        <strain evidence="12 13">09-40</strain>
    </source>
</reference>
<dbReference type="InterPro" id="IPR038718">
    <property type="entry name" value="SNF2-like_sf"/>
</dbReference>
<dbReference type="InterPro" id="IPR001841">
    <property type="entry name" value="Znf_RING"/>
</dbReference>
<proteinExistence type="inferred from homology"/>
<dbReference type="SUPFAM" id="SSF57850">
    <property type="entry name" value="RING/U-box"/>
    <property type="match status" value="1"/>
</dbReference>
<dbReference type="InterPro" id="IPR049730">
    <property type="entry name" value="SNF2/RAD54-like_C"/>
</dbReference>
<organism evidence="12 13">
    <name type="scientific">Cercospora beticola</name>
    <name type="common">Sugarbeet leaf spot fungus</name>
    <dbReference type="NCBI Taxonomy" id="122368"/>
    <lineage>
        <taxon>Eukaryota</taxon>
        <taxon>Fungi</taxon>
        <taxon>Dikarya</taxon>
        <taxon>Ascomycota</taxon>
        <taxon>Pezizomycotina</taxon>
        <taxon>Dothideomycetes</taxon>
        <taxon>Dothideomycetidae</taxon>
        <taxon>Mycosphaerellales</taxon>
        <taxon>Mycosphaerellaceae</taxon>
        <taxon>Cercospora</taxon>
    </lineage>
</organism>
<keyword evidence="6" id="KW-0347">Helicase</keyword>
<name>A0A2G5HL80_CERBT</name>
<dbReference type="SUPFAM" id="SSF52540">
    <property type="entry name" value="P-loop containing nucleoside triphosphate hydrolases"/>
    <property type="match status" value="1"/>
</dbReference>
<comment type="caution">
    <text evidence="12">The sequence shown here is derived from an EMBL/GenBank/DDBJ whole genome shotgun (WGS) entry which is preliminary data.</text>
</comment>